<dbReference type="EMBL" id="BK063061">
    <property type="protein sequence ID" value="DBA11591.1"/>
    <property type="molecule type" value="Genomic_DNA"/>
</dbReference>
<feature type="domain" description="Bcl-2 Bcl-2 homology region 1-3" evidence="7">
    <location>
        <begin position="44"/>
        <end position="143"/>
    </location>
</feature>
<dbReference type="SMART" id="SM00337">
    <property type="entry name" value="BCL"/>
    <property type="match status" value="1"/>
</dbReference>
<comment type="subcellular location">
    <subcellularLocation>
        <location evidence="1">Endomembrane system</location>
    </subcellularLocation>
</comment>
<dbReference type="GO" id="GO:0051400">
    <property type="term" value="F:BH domain binding"/>
    <property type="evidence" value="ECO:0007669"/>
    <property type="project" value="TreeGrafter"/>
</dbReference>
<dbReference type="InterPro" id="IPR026298">
    <property type="entry name" value="Bcl-2_fam"/>
</dbReference>
<name>A0AA48P8W6_9VIRU</name>
<dbReference type="PROSITE" id="PS50062">
    <property type="entry name" value="BCL2_FAMILY"/>
    <property type="match status" value="1"/>
</dbReference>
<dbReference type="InterPro" id="IPR046371">
    <property type="entry name" value="Bcl-2_BH1-3"/>
</dbReference>
<accession>A0AA48P8W6</accession>
<keyword evidence="3 6" id="KW-0812">Transmembrane</keyword>
<dbReference type="PRINTS" id="PR01862">
    <property type="entry name" value="BCL2FAMILY"/>
</dbReference>
<evidence type="ECO:0000256" key="2">
    <source>
        <dbReference type="ARBA" id="ARBA00009458"/>
    </source>
</evidence>
<dbReference type="InterPro" id="IPR036834">
    <property type="entry name" value="Bcl-2-like_sf"/>
</dbReference>
<evidence type="ECO:0000256" key="3">
    <source>
        <dbReference type="ARBA" id="ARBA00022692"/>
    </source>
</evidence>
<dbReference type="SUPFAM" id="SSF56854">
    <property type="entry name" value="Bcl-2 inhibitors of programmed cell death"/>
    <property type="match status" value="1"/>
</dbReference>
<keyword evidence="4 6" id="KW-1133">Transmembrane helix</keyword>
<dbReference type="Gene3D" id="1.10.437.10">
    <property type="entry name" value="Blc2-like"/>
    <property type="match status" value="1"/>
</dbReference>
<dbReference type="PANTHER" id="PTHR11256:SF47">
    <property type="entry name" value="BCL-2-LIKE PROTEIN 10"/>
    <property type="match status" value="1"/>
</dbReference>
<evidence type="ECO:0000256" key="4">
    <source>
        <dbReference type="ARBA" id="ARBA00022989"/>
    </source>
</evidence>
<keyword evidence="5 6" id="KW-0472">Membrane</keyword>
<protein>
    <submittedName>
        <fullName evidence="8">ORF51</fullName>
    </submittedName>
</protein>
<comment type="similarity">
    <text evidence="2">Belongs to the Bcl-2 family.</text>
</comment>
<sequence length="185" mass="21691">MNQTELFNVSLHTKKVIDELTEYITNYIAFESSNKPPSSYAITMKRTVDRMLTYHKLVFNNIGAKLKITRENLEDTVLNSLDHMFQDNNIHWGRIVSVFTFYGVLARYCIRSNMGDIVNKIKQKQKDYILRRFGLWIDREGGWDSFNKHFPPQNQTENAIFFGFLWTFVVLGTLATLVILRRNAV</sequence>
<reference evidence="8" key="1">
    <citation type="journal article" date="2023" name="Front. Mar. Sci.">
        <title>Tracing the invertebrate herpesviruses in the global sequence datasets.</title>
        <authorList>
            <person name="Rosani U."/>
            <person name="Gaia M."/>
            <person name="Delmont T.O."/>
            <person name="Krupovic M."/>
        </authorList>
    </citation>
    <scope>NUCLEOTIDE SEQUENCE</scope>
    <source>
        <strain evidence="8">MalacoHV2/Med/2018 153</strain>
    </source>
</reference>
<organism evidence="8">
    <name type="scientific">Malaco herpesvirus 2</name>
    <dbReference type="NCBI Taxonomy" id="3031798"/>
    <lineage>
        <taxon>Viruses</taxon>
        <taxon>Duplodnaviria</taxon>
        <taxon>Heunggongvirae</taxon>
        <taxon>Peploviricota</taxon>
        <taxon>Herviviricetes</taxon>
        <taxon>Herpesvirales</taxon>
        <taxon>Malacoherpesviridae</taxon>
    </lineage>
</organism>
<dbReference type="CDD" id="cd06845">
    <property type="entry name" value="Bcl-2_like"/>
    <property type="match status" value="1"/>
</dbReference>
<dbReference type="PANTHER" id="PTHR11256">
    <property type="entry name" value="BCL-2 RELATED"/>
    <property type="match status" value="1"/>
</dbReference>
<dbReference type="InterPro" id="IPR002475">
    <property type="entry name" value="Bcl2-like"/>
</dbReference>
<proteinExistence type="inferred from homology"/>
<evidence type="ECO:0000256" key="1">
    <source>
        <dbReference type="ARBA" id="ARBA00004308"/>
    </source>
</evidence>
<evidence type="ECO:0000259" key="7">
    <source>
        <dbReference type="SMART" id="SM00337"/>
    </source>
</evidence>
<reference evidence="8" key="2">
    <citation type="submission" date="2023-01" db="EMBL/GenBank/DDBJ databases">
        <authorList>
            <person name="Rosani U."/>
            <person name="Delmont T.O."/>
            <person name="Gaia M."/>
            <person name="Krupovic M."/>
        </authorList>
    </citation>
    <scope>NUCLEOTIDE SEQUENCE</scope>
    <source>
        <strain evidence="8">MalacoHV2/Med/2018 153</strain>
    </source>
</reference>
<dbReference type="Pfam" id="PF00452">
    <property type="entry name" value="Bcl-2"/>
    <property type="match status" value="1"/>
</dbReference>
<evidence type="ECO:0000256" key="5">
    <source>
        <dbReference type="ARBA" id="ARBA00023136"/>
    </source>
</evidence>
<evidence type="ECO:0000313" key="8">
    <source>
        <dbReference type="EMBL" id="DBA11591.1"/>
    </source>
</evidence>
<evidence type="ECO:0000256" key="6">
    <source>
        <dbReference type="SAM" id="Phobius"/>
    </source>
</evidence>
<feature type="transmembrane region" description="Helical" evidence="6">
    <location>
        <begin position="159"/>
        <end position="180"/>
    </location>
</feature>